<dbReference type="InterPro" id="IPR006638">
    <property type="entry name" value="Elp3/MiaA/NifB-like_rSAM"/>
</dbReference>
<dbReference type="InterPro" id="IPR034557">
    <property type="entry name" value="ThrcA_tRNA_MEthiotransferase"/>
</dbReference>
<dbReference type="Gene3D" id="3.40.50.12160">
    <property type="entry name" value="Methylthiotransferase, N-terminal domain"/>
    <property type="match status" value="1"/>
</dbReference>
<protein>
    <submittedName>
        <fullName evidence="10">tRNA (N(6)-L-threonylcarbamoyladenosine(37)-C(2))-methylthiotransferase MtaB</fullName>
    </submittedName>
</protein>
<dbReference type="PANTHER" id="PTHR11918">
    <property type="entry name" value="RADICAL SAM PROTEINS"/>
    <property type="match status" value="1"/>
</dbReference>
<dbReference type="SFLD" id="SFLDS00029">
    <property type="entry name" value="Radical_SAM"/>
    <property type="match status" value="1"/>
</dbReference>
<dbReference type="RefSeq" id="WP_249307414.1">
    <property type="nucleotide sequence ID" value="NZ_JACRSZ010000003.1"/>
</dbReference>
<proteinExistence type="predicted"/>
<comment type="cofactor">
    <cofactor evidence="1">
        <name>[4Fe-4S] cluster</name>
        <dbReference type="ChEBI" id="CHEBI:49883"/>
    </cofactor>
</comment>
<name>A0ABR7N7Q8_9FIRM</name>
<dbReference type="SMART" id="SM00729">
    <property type="entry name" value="Elp3"/>
    <property type="match status" value="1"/>
</dbReference>
<keyword evidence="3" id="KW-0808">Transferase</keyword>
<evidence type="ECO:0000256" key="3">
    <source>
        <dbReference type="ARBA" id="ARBA00022679"/>
    </source>
</evidence>
<evidence type="ECO:0000256" key="1">
    <source>
        <dbReference type="ARBA" id="ARBA00001966"/>
    </source>
</evidence>
<dbReference type="InterPro" id="IPR005839">
    <property type="entry name" value="Methylthiotransferase"/>
</dbReference>
<accession>A0ABR7N7Q8</accession>
<dbReference type="PROSITE" id="PS51918">
    <property type="entry name" value="RADICAL_SAM"/>
    <property type="match status" value="1"/>
</dbReference>
<sequence length="430" mass="49419">MKNKKVALHNLGCKVNAYETEAMQQILEENGYEIVPFAPGADIYIINTCTVTNIADRKSRQMLHKAKKMNPDAIVVAAGCYVQAAGEELKLDEAIDVVIGNNQKQHLAEILSAYEESHADGALIDINHTNEYEALSIHRTAEHTRAYIKVQDGCNQFCSYCIIPYARGRVRSRDMTDVVEEVKKLAAAGYQEVVLTGIHLSSYGVDKEDDCNLLTLIQAVHEVRGIRRIRLGSLEPRIITEEFARTIGSLEKMCPHFHLSLQSGCDATLKRMNRRYTAEEYYEKCELLRKYFDHPALTTDVIVGFPQESDEEFEITKKFLEKVNFYETHIFKYSRRKGTRADRMEGQIPEDIKTQRSHVLQELHEKNKRRFEEYYIGRPVEVLFEEKVEKDGVECYQGHTREYLKVTVPDIGEDLHNKICDCILQESDVE</sequence>
<dbReference type="Pfam" id="PF00919">
    <property type="entry name" value="UPF0004"/>
    <property type="match status" value="1"/>
</dbReference>
<evidence type="ECO:0000259" key="8">
    <source>
        <dbReference type="PROSITE" id="PS51449"/>
    </source>
</evidence>
<dbReference type="NCBIfam" id="TIGR01579">
    <property type="entry name" value="MiaB-like-C"/>
    <property type="match status" value="1"/>
</dbReference>
<dbReference type="EMBL" id="JACRSZ010000003">
    <property type="protein sequence ID" value="MBC8572435.1"/>
    <property type="molecule type" value="Genomic_DNA"/>
</dbReference>
<evidence type="ECO:0000256" key="5">
    <source>
        <dbReference type="ARBA" id="ARBA00022723"/>
    </source>
</evidence>
<evidence type="ECO:0000256" key="7">
    <source>
        <dbReference type="ARBA" id="ARBA00023014"/>
    </source>
</evidence>
<dbReference type="InterPro" id="IPR058240">
    <property type="entry name" value="rSAM_sf"/>
</dbReference>
<keyword evidence="2" id="KW-0004">4Fe-4S</keyword>
<evidence type="ECO:0000256" key="2">
    <source>
        <dbReference type="ARBA" id="ARBA00022485"/>
    </source>
</evidence>
<dbReference type="InterPro" id="IPR020612">
    <property type="entry name" value="Methylthiotransferase_CS"/>
</dbReference>
<organism evidence="10 11">
    <name type="scientific">Jingyaoa shaoxingensis</name>
    <dbReference type="NCBI Taxonomy" id="2763671"/>
    <lineage>
        <taxon>Bacteria</taxon>
        <taxon>Bacillati</taxon>
        <taxon>Bacillota</taxon>
        <taxon>Clostridia</taxon>
        <taxon>Lachnospirales</taxon>
        <taxon>Lachnospiraceae</taxon>
        <taxon>Jingyaoa</taxon>
    </lineage>
</organism>
<keyword evidence="5" id="KW-0479">Metal-binding</keyword>
<dbReference type="PANTHER" id="PTHR11918:SF45">
    <property type="entry name" value="THREONYLCARBAMOYLADENOSINE TRNA METHYLTHIOTRANSFERASE"/>
    <property type="match status" value="1"/>
</dbReference>
<dbReference type="Gene3D" id="3.80.30.20">
    <property type="entry name" value="tm_1862 like domain"/>
    <property type="match status" value="1"/>
</dbReference>
<dbReference type="PROSITE" id="PS51449">
    <property type="entry name" value="MTTASE_N"/>
    <property type="match status" value="1"/>
</dbReference>
<comment type="caution">
    <text evidence="10">The sequence shown here is derived from an EMBL/GenBank/DDBJ whole genome shotgun (WGS) entry which is preliminary data.</text>
</comment>
<dbReference type="SFLD" id="SFLDG01061">
    <property type="entry name" value="methylthiotransferase"/>
    <property type="match status" value="1"/>
</dbReference>
<dbReference type="InterPro" id="IPR006467">
    <property type="entry name" value="MiaB-like_bact"/>
</dbReference>
<dbReference type="InterPro" id="IPR038135">
    <property type="entry name" value="Methylthiotransferase_N_sf"/>
</dbReference>
<dbReference type="SFLD" id="SFLDG01082">
    <property type="entry name" value="B12-binding_domain_containing"/>
    <property type="match status" value="1"/>
</dbReference>
<evidence type="ECO:0000256" key="4">
    <source>
        <dbReference type="ARBA" id="ARBA00022691"/>
    </source>
</evidence>
<evidence type="ECO:0000256" key="6">
    <source>
        <dbReference type="ARBA" id="ARBA00023004"/>
    </source>
</evidence>
<dbReference type="Pfam" id="PF04055">
    <property type="entry name" value="Radical_SAM"/>
    <property type="match status" value="1"/>
</dbReference>
<dbReference type="InterPro" id="IPR013848">
    <property type="entry name" value="Methylthiotransferase_N"/>
</dbReference>
<dbReference type="PROSITE" id="PS01278">
    <property type="entry name" value="MTTASE_RADICAL"/>
    <property type="match status" value="1"/>
</dbReference>
<dbReference type="SFLD" id="SFLDF00295">
    <property type="entry name" value="threonylcarbamoyladenosine_tRN"/>
    <property type="match status" value="1"/>
</dbReference>
<dbReference type="Proteomes" id="UP000657421">
    <property type="component" value="Unassembled WGS sequence"/>
</dbReference>
<dbReference type="InterPro" id="IPR007197">
    <property type="entry name" value="rSAM"/>
</dbReference>
<keyword evidence="7" id="KW-0411">Iron-sulfur</keyword>
<evidence type="ECO:0000259" key="9">
    <source>
        <dbReference type="PROSITE" id="PS51918"/>
    </source>
</evidence>
<evidence type="ECO:0000313" key="11">
    <source>
        <dbReference type="Proteomes" id="UP000657421"/>
    </source>
</evidence>
<dbReference type="NCBIfam" id="TIGR00089">
    <property type="entry name" value="MiaB/RimO family radical SAM methylthiotransferase"/>
    <property type="match status" value="1"/>
</dbReference>
<feature type="domain" description="MTTase N-terminal" evidence="8">
    <location>
        <begin position="4"/>
        <end position="116"/>
    </location>
</feature>
<keyword evidence="6" id="KW-0408">Iron</keyword>
<reference evidence="10 11" key="1">
    <citation type="submission" date="2020-08" db="EMBL/GenBank/DDBJ databases">
        <title>Genome public.</title>
        <authorList>
            <person name="Liu C."/>
            <person name="Sun Q."/>
        </authorList>
    </citation>
    <scope>NUCLEOTIDE SEQUENCE [LARGE SCALE GENOMIC DNA]</scope>
    <source>
        <strain evidence="10 11">NSJ-46</strain>
    </source>
</reference>
<keyword evidence="11" id="KW-1185">Reference proteome</keyword>
<dbReference type="CDD" id="cd01335">
    <property type="entry name" value="Radical_SAM"/>
    <property type="match status" value="1"/>
</dbReference>
<gene>
    <name evidence="10" type="primary">mtaB</name>
    <name evidence="10" type="ORF">H8716_04940</name>
</gene>
<keyword evidence="4" id="KW-0949">S-adenosyl-L-methionine</keyword>
<dbReference type="SUPFAM" id="SSF102114">
    <property type="entry name" value="Radical SAM enzymes"/>
    <property type="match status" value="1"/>
</dbReference>
<dbReference type="InterPro" id="IPR023404">
    <property type="entry name" value="rSAM_horseshoe"/>
</dbReference>
<feature type="domain" description="Radical SAM core" evidence="9">
    <location>
        <begin position="140"/>
        <end position="370"/>
    </location>
</feature>
<evidence type="ECO:0000313" key="10">
    <source>
        <dbReference type="EMBL" id="MBC8572435.1"/>
    </source>
</evidence>